<dbReference type="GO" id="GO:0044773">
    <property type="term" value="P:mitotic DNA damage checkpoint signaling"/>
    <property type="evidence" value="ECO:0007669"/>
    <property type="project" value="TreeGrafter"/>
</dbReference>
<dbReference type="GO" id="GO:0005524">
    <property type="term" value="F:ATP binding"/>
    <property type="evidence" value="ECO:0007669"/>
    <property type="project" value="InterPro"/>
</dbReference>
<dbReference type="GO" id="GO:0004674">
    <property type="term" value="F:protein serine/threonine kinase activity"/>
    <property type="evidence" value="ECO:0007669"/>
    <property type="project" value="TreeGrafter"/>
</dbReference>
<dbReference type="OrthoDB" id="10264738at2759"/>
<proteinExistence type="predicted"/>
<evidence type="ECO:0000313" key="2">
    <source>
        <dbReference type="EMBL" id="CBK25263.2"/>
    </source>
</evidence>
<dbReference type="SMART" id="SM00220">
    <property type="entry name" value="S_TKc"/>
    <property type="match status" value="1"/>
</dbReference>
<dbReference type="Gene3D" id="1.10.510.10">
    <property type="entry name" value="Transferase(Phosphotransferase) domain 1"/>
    <property type="match status" value="1"/>
</dbReference>
<keyword evidence="3" id="KW-1185">Reference proteome</keyword>
<dbReference type="EMBL" id="FN668690">
    <property type="protein sequence ID" value="CBK25263.2"/>
    <property type="molecule type" value="Genomic_DNA"/>
</dbReference>
<dbReference type="Pfam" id="PF00069">
    <property type="entry name" value="Pkinase"/>
    <property type="match status" value="1"/>
</dbReference>
<dbReference type="Proteomes" id="UP000008312">
    <property type="component" value="Unassembled WGS sequence"/>
</dbReference>
<protein>
    <recommendedName>
        <fullName evidence="1">Protein kinase domain-containing protein</fullName>
    </recommendedName>
</protein>
<dbReference type="InParanoid" id="D8MB24"/>
<dbReference type="InterPro" id="IPR008271">
    <property type="entry name" value="Ser/Thr_kinase_AS"/>
</dbReference>
<sequence>MMVRPSVVTWRRSEKQEFWKKMRENDELYKVVLYKICLVVRKIHKRGVIHRDIKPENVLISHLRLVHNKIDYDALTVNLIDFGSSILPEVPALYPIPASMDQCTKLYAPPEASTNQFTQSYDIWSLGVMMLEMIFGHKEFFQCEPRQYAKLKLFHGDKAESKCYAMTMRSYCVSAMDGGPAMKDCIQNVLKVEGSGRK</sequence>
<evidence type="ECO:0000259" key="1">
    <source>
        <dbReference type="PROSITE" id="PS50011"/>
    </source>
</evidence>
<dbReference type="PROSITE" id="PS50011">
    <property type="entry name" value="PROTEIN_KINASE_DOM"/>
    <property type="match status" value="1"/>
</dbReference>
<dbReference type="GeneID" id="24923338"/>
<dbReference type="RefSeq" id="XP_012899311.1">
    <property type="nucleotide sequence ID" value="XM_013043857.1"/>
</dbReference>
<gene>
    <name evidence="2" type="ORF">GSBLH_T00007214001</name>
</gene>
<dbReference type="InterPro" id="IPR000719">
    <property type="entry name" value="Prot_kinase_dom"/>
</dbReference>
<evidence type="ECO:0000313" key="3">
    <source>
        <dbReference type="Proteomes" id="UP000008312"/>
    </source>
</evidence>
<feature type="domain" description="Protein kinase" evidence="1">
    <location>
        <begin position="1"/>
        <end position="198"/>
    </location>
</feature>
<dbReference type="SUPFAM" id="SSF56112">
    <property type="entry name" value="Protein kinase-like (PK-like)"/>
    <property type="match status" value="1"/>
</dbReference>
<dbReference type="GO" id="GO:0005634">
    <property type="term" value="C:nucleus"/>
    <property type="evidence" value="ECO:0007669"/>
    <property type="project" value="TreeGrafter"/>
</dbReference>
<dbReference type="PROSITE" id="PS00108">
    <property type="entry name" value="PROTEIN_KINASE_ST"/>
    <property type="match status" value="1"/>
</dbReference>
<dbReference type="InterPro" id="IPR011009">
    <property type="entry name" value="Kinase-like_dom_sf"/>
</dbReference>
<dbReference type="AlphaFoldDB" id="D8MB24"/>
<dbReference type="PANTHER" id="PTHR44167:SF30">
    <property type="entry name" value="PHOSPHORYLASE KINASE"/>
    <property type="match status" value="1"/>
</dbReference>
<name>D8MB24_BLAHO</name>
<accession>D8MB24</accession>
<dbReference type="PANTHER" id="PTHR44167">
    <property type="entry name" value="OVARIAN-SPECIFIC SERINE/THREONINE-PROTEIN KINASE LOK-RELATED"/>
    <property type="match status" value="1"/>
</dbReference>
<organism evidence="2">
    <name type="scientific">Blastocystis hominis</name>
    <dbReference type="NCBI Taxonomy" id="12968"/>
    <lineage>
        <taxon>Eukaryota</taxon>
        <taxon>Sar</taxon>
        <taxon>Stramenopiles</taxon>
        <taxon>Bigyra</taxon>
        <taxon>Opalozoa</taxon>
        <taxon>Opalinata</taxon>
        <taxon>Blastocystidae</taxon>
        <taxon>Blastocystis</taxon>
    </lineage>
</organism>
<reference evidence="2" key="1">
    <citation type="submission" date="2010-02" db="EMBL/GenBank/DDBJ databases">
        <title>Sequencing and annotation of the Blastocystis hominis genome.</title>
        <authorList>
            <person name="Wincker P."/>
        </authorList>
    </citation>
    <scope>NUCLEOTIDE SEQUENCE</scope>
    <source>
        <strain evidence="2">Singapore isolate B</strain>
    </source>
</reference>